<dbReference type="PROSITE" id="PS50011">
    <property type="entry name" value="PROTEIN_KINASE_DOM"/>
    <property type="match status" value="1"/>
</dbReference>
<dbReference type="SMART" id="SM00220">
    <property type="entry name" value="S_TKc"/>
    <property type="match status" value="1"/>
</dbReference>
<evidence type="ECO:0000259" key="1">
    <source>
        <dbReference type="PROSITE" id="PS50011"/>
    </source>
</evidence>
<dbReference type="PANTHER" id="PTHR45890">
    <property type="entry name" value="AARF DOMAIN CONTAINING KINASE 2 (PREDICTED)"/>
    <property type="match status" value="1"/>
</dbReference>
<dbReference type="SUPFAM" id="SSF56112">
    <property type="entry name" value="Protein kinase-like (PK-like)"/>
    <property type="match status" value="1"/>
</dbReference>
<dbReference type="GO" id="GO:0005524">
    <property type="term" value="F:ATP binding"/>
    <property type="evidence" value="ECO:0007669"/>
    <property type="project" value="InterPro"/>
</dbReference>
<sequence>MYLSLLNPRLWFRFFYFLWLYKSFIIKLIFRREIEVEKFFPVVRESGPVVIKLAQWLSQRSDIFSTSVVKELRGLQTHCSEYPLEELFSCLKPKHRQMLIIDPKPIGIGTIAQVHRATYEGRELIIKIRHPNIIDVMQTDLTILYWLTRSFTKVLNTDDLSHIYEQVFLSNEAKYLTKLEDIFFNDTVIRLPVMIYACDEYIIQTYCPGVHLNEVATDKYIEARSAVFLAFCKMVKYGIIHGDLHDGNILFDNNLIHLLDFGMLLSLSEKEIWLVMEFLRGYYHLYTSGTIEHLVKAIGNFRKNHLERPTPELLHAISAIVTQVITRKDKITLINLNTLPPLLNDIFNLHGLHISNNVLHVLLTLPIIEANITNEYNIDFIGNILLKL</sequence>
<dbReference type="Gene3D" id="1.10.510.10">
    <property type="entry name" value="Transferase(Phosphotransferase) domain 1"/>
    <property type="match status" value="1"/>
</dbReference>
<reference evidence="2" key="1">
    <citation type="submission" date="2018-10" db="EMBL/GenBank/DDBJ databases">
        <title>Hidden diversity of soil giant viruses.</title>
        <authorList>
            <person name="Schulz F."/>
            <person name="Alteio L."/>
            <person name="Goudeau D."/>
            <person name="Ryan E.M."/>
            <person name="Malmstrom R.R."/>
            <person name="Blanchard J."/>
            <person name="Woyke T."/>
        </authorList>
    </citation>
    <scope>NUCLEOTIDE SEQUENCE</scope>
    <source>
        <strain evidence="2">HAV1</strain>
    </source>
</reference>
<evidence type="ECO:0000313" key="2">
    <source>
        <dbReference type="EMBL" id="AYV81590.1"/>
    </source>
</evidence>
<dbReference type="InterPro" id="IPR004147">
    <property type="entry name" value="ABC1_dom"/>
</dbReference>
<dbReference type="InterPro" id="IPR011009">
    <property type="entry name" value="Kinase-like_dom_sf"/>
</dbReference>
<dbReference type="InterPro" id="IPR052402">
    <property type="entry name" value="ADCK_kinase"/>
</dbReference>
<accession>A0A3G5A360</accession>
<dbReference type="Pfam" id="PF03109">
    <property type="entry name" value="ABC1"/>
    <property type="match status" value="1"/>
</dbReference>
<gene>
    <name evidence="2" type="ORF">Harvfovirus43_12</name>
</gene>
<protein>
    <submittedName>
        <fullName evidence="2">Ubiquinone biosynthesis protein</fullName>
    </submittedName>
</protein>
<feature type="domain" description="Protein kinase" evidence="1">
    <location>
        <begin position="100"/>
        <end position="388"/>
    </location>
</feature>
<dbReference type="GO" id="GO:0004672">
    <property type="term" value="F:protein kinase activity"/>
    <property type="evidence" value="ECO:0007669"/>
    <property type="project" value="InterPro"/>
</dbReference>
<proteinExistence type="predicted"/>
<keyword evidence="2" id="KW-0830">Ubiquinone</keyword>
<organism evidence="2">
    <name type="scientific">Harvfovirus sp</name>
    <dbReference type="NCBI Taxonomy" id="2487768"/>
    <lineage>
        <taxon>Viruses</taxon>
        <taxon>Varidnaviria</taxon>
        <taxon>Bamfordvirae</taxon>
        <taxon>Nucleocytoviricota</taxon>
        <taxon>Megaviricetes</taxon>
        <taxon>Imitervirales</taxon>
        <taxon>Mimiviridae</taxon>
        <taxon>Klosneuvirinae</taxon>
    </lineage>
</organism>
<dbReference type="InterPro" id="IPR000719">
    <property type="entry name" value="Prot_kinase_dom"/>
</dbReference>
<name>A0A3G5A360_9VIRU</name>
<dbReference type="EMBL" id="MK072285">
    <property type="protein sequence ID" value="AYV81590.1"/>
    <property type="molecule type" value="Genomic_DNA"/>
</dbReference>
<dbReference type="PANTHER" id="PTHR45890:SF1">
    <property type="entry name" value="AARF DOMAIN CONTAINING KINASE 2"/>
    <property type="match status" value="1"/>
</dbReference>